<feature type="compositionally biased region" description="Acidic residues" evidence="1">
    <location>
        <begin position="92"/>
        <end position="102"/>
    </location>
</feature>
<feature type="compositionally biased region" description="Polar residues" evidence="1">
    <location>
        <begin position="75"/>
        <end position="90"/>
    </location>
</feature>
<dbReference type="PANTHER" id="PTHR16537:SF1">
    <property type="entry name" value="PROTEIN ZNRD2"/>
    <property type="match status" value="1"/>
</dbReference>
<feature type="compositionally biased region" description="Low complexity" evidence="1">
    <location>
        <begin position="58"/>
        <end position="74"/>
    </location>
</feature>
<dbReference type="OrthoDB" id="28939at2759"/>
<sequence length="310" mass="32647">MASLSDVTAVMGEYMLKGWVLTDKQCSTAGCAVPMMRSPRGQRPEVWFCAKCNGAPGAPAQPASQATSPSVSTVTNKSNGFSGSRASTPLTEVEDDEEDEEVFILPPESDESRRRREQSDRASAEIGNRLLRGWAMLGDECPNDSCFGIPLVRPPNNPDGEKDPRNECVVCGNVYMPQSTASTQPQLETPVIPQQEERSPAPVQQSIVQTPLTNPKQIIAAPVFSPAAPAAFGGNAHLVGASGASTALSNTDLALQNTLNALSSRLNALTSSASMDVIAVGSTADAISKVAHALGQVKSMQWSEAQAHGL</sequence>
<reference evidence="2 3" key="1">
    <citation type="journal article" date="2019" name="Nat. Ecol. Evol.">
        <title>Megaphylogeny resolves global patterns of mushroom evolution.</title>
        <authorList>
            <person name="Varga T."/>
            <person name="Krizsan K."/>
            <person name="Foldi C."/>
            <person name="Dima B."/>
            <person name="Sanchez-Garcia M."/>
            <person name="Sanchez-Ramirez S."/>
            <person name="Szollosi G.J."/>
            <person name="Szarkandi J.G."/>
            <person name="Papp V."/>
            <person name="Albert L."/>
            <person name="Andreopoulos W."/>
            <person name="Angelini C."/>
            <person name="Antonin V."/>
            <person name="Barry K.W."/>
            <person name="Bougher N.L."/>
            <person name="Buchanan P."/>
            <person name="Buyck B."/>
            <person name="Bense V."/>
            <person name="Catcheside P."/>
            <person name="Chovatia M."/>
            <person name="Cooper J."/>
            <person name="Damon W."/>
            <person name="Desjardin D."/>
            <person name="Finy P."/>
            <person name="Geml J."/>
            <person name="Haridas S."/>
            <person name="Hughes K."/>
            <person name="Justo A."/>
            <person name="Karasinski D."/>
            <person name="Kautmanova I."/>
            <person name="Kiss B."/>
            <person name="Kocsube S."/>
            <person name="Kotiranta H."/>
            <person name="LaButti K.M."/>
            <person name="Lechner B.E."/>
            <person name="Liimatainen K."/>
            <person name="Lipzen A."/>
            <person name="Lukacs Z."/>
            <person name="Mihaltcheva S."/>
            <person name="Morgado L.N."/>
            <person name="Niskanen T."/>
            <person name="Noordeloos M.E."/>
            <person name="Ohm R.A."/>
            <person name="Ortiz-Santana B."/>
            <person name="Ovrebo C."/>
            <person name="Racz N."/>
            <person name="Riley R."/>
            <person name="Savchenko A."/>
            <person name="Shiryaev A."/>
            <person name="Soop K."/>
            <person name="Spirin V."/>
            <person name="Szebenyi C."/>
            <person name="Tomsovsky M."/>
            <person name="Tulloss R.E."/>
            <person name="Uehling J."/>
            <person name="Grigoriev I.V."/>
            <person name="Vagvolgyi C."/>
            <person name="Papp T."/>
            <person name="Martin F.M."/>
            <person name="Miettinen O."/>
            <person name="Hibbett D.S."/>
            <person name="Nagy L.G."/>
        </authorList>
    </citation>
    <scope>NUCLEOTIDE SEQUENCE [LARGE SCALE GENOMIC DNA]</scope>
    <source>
        <strain evidence="2 3">FP101781</strain>
    </source>
</reference>
<evidence type="ECO:0000256" key="1">
    <source>
        <dbReference type="SAM" id="MobiDB-lite"/>
    </source>
</evidence>
<gene>
    <name evidence="2" type="ORF">FA13DRAFT_1792646</name>
</gene>
<dbReference type="InterPro" id="IPR051888">
    <property type="entry name" value="UPF0148_domain"/>
</dbReference>
<dbReference type="STRING" id="71717.A0A4Y7T861"/>
<proteinExistence type="predicted"/>
<dbReference type="Pfam" id="PF06677">
    <property type="entry name" value="Auto_anti-p27"/>
    <property type="match status" value="2"/>
</dbReference>
<dbReference type="InterPro" id="IPR009563">
    <property type="entry name" value="SSSCA1"/>
</dbReference>
<accession>A0A4Y7T861</accession>
<name>A0A4Y7T861_COPMI</name>
<evidence type="ECO:0000313" key="2">
    <source>
        <dbReference type="EMBL" id="TEB30181.1"/>
    </source>
</evidence>
<protein>
    <submittedName>
        <fullName evidence="2">Uncharacterized protein</fullName>
    </submittedName>
</protein>
<evidence type="ECO:0000313" key="3">
    <source>
        <dbReference type="Proteomes" id="UP000298030"/>
    </source>
</evidence>
<dbReference type="AlphaFoldDB" id="A0A4Y7T861"/>
<feature type="compositionally biased region" description="Basic and acidic residues" evidence="1">
    <location>
        <begin position="110"/>
        <end position="123"/>
    </location>
</feature>
<dbReference type="Proteomes" id="UP000298030">
    <property type="component" value="Unassembled WGS sequence"/>
</dbReference>
<dbReference type="EMBL" id="QPFP01000024">
    <property type="protein sequence ID" value="TEB30181.1"/>
    <property type="molecule type" value="Genomic_DNA"/>
</dbReference>
<comment type="caution">
    <text evidence="2">The sequence shown here is derived from an EMBL/GenBank/DDBJ whole genome shotgun (WGS) entry which is preliminary data.</text>
</comment>
<keyword evidence="3" id="KW-1185">Reference proteome</keyword>
<feature type="region of interest" description="Disordered" evidence="1">
    <location>
        <begin position="58"/>
        <end position="123"/>
    </location>
</feature>
<organism evidence="2 3">
    <name type="scientific">Coprinellus micaceus</name>
    <name type="common">Glistening ink-cap mushroom</name>
    <name type="synonym">Coprinus micaceus</name>
    <dbReference type="NCBI Taxonomy" id="71717"/>
    <lineage>
        <taxon>Eukaryota</taxon>
        <taxon>Fungi</taxon>
        <taxon>Dikarya</taxon>
        <taxon>Basidiomycota</taxon>
        <taxon>Agaricomycotina</taxon>
        <taxon>Agaricomycetes</taxon>
        <taxon>Agaricomycetidae</taxon>
        <taxon>Agaricales</taxon>
        <taxon>Agaricineae</taxon>
        <taxon>Psathyrellaceae</taxon>
        <taxon>Coprinellus</taxon>
    </lineage>
</organism>
<dbReference type="PANTHER" id="PTHR16537">
    <property type="entry name" value="SJOEGREN SYNDROME/SCLERODERMA AUTOANTIGEN 1"/>
    <property type="match status" value="1"/>
</dbReference>